<keyword evidence="1" id="KW-0812">Transmembrane</keyword>
<dbReference type="GO" id="GO:0022857">
    <property type="term" value="F:transmembrane transporter activity"/>
    <property type="evidence" value="ECO:0007669"/>
    <property type="project" value="InterPro"/>
</dbReference>
<feature type="transmembrane region" description="Helical" evidence="1">
    <location>
        <begin position="112"/>
        <end position="136"/>
    </location>
</feature>
<dbReference type="NCBIfam" id="TIGR04518">
    <property type="entry name" value="ECF_S_folT_fam"/>
    <property type="match status" value="1"/>
</dbReference>
<feature type="transmembrane region" description="Helical" evidence="1">
    <location>
        <begin position="12"/>
        <end position="33"/>
    </location>
</feature>
<dbReference type="Pfam" id="PF12822">
    <property type="entry name" value="ECF_trnsprt"/>
    <property type="match status" value="1"/>
</dbReference>
<reference evidence="2" key="1">
    <citation type="submission" date="2023-02" db="EMBL/GenBank/DDBJ databases">
        <title>Gut commensal Christensenella minuta modulates host metabolism via a new class of secondary bile acids.</title>
        <authorList>
            <person name="Liu C."/>
        </authorList>
    </citation>
    <scope>NUCLEOTIDE SEQUENCE</scope>
    <source>
        <strain evidence="2">CA70</strain>
    </source>
</reference>
<dbReference type="AlphaFoldDB" id="A0AAU8A4Y0"/>
<feature type="transmembrane region" description="Helical" evidence="1">
    <location>
        <begin position="40"/>
        <end position="60"/>
    </location>
</feature>
<name>A0AAU8A4Y0_9FIRM</name>
<dbReference type="InterPro" id="IPR030949">
    <property type="entry name" value="ECF_S_folate_fam"/>
</dbReference>
<evidence type="ECO:0000256" key="1">
    <source>
        <dbReference type="SAM" id="Phobius"/>
    </source>
</evidence>
<feature type="transmembrane region" description="Helical" evidence="1">
    <location>
        <begin position="80"/>
        <end position="100"/>
    </location>
</feature>
<accession>A0AAU8A4Y0</accession>
<evidence type="ECO:0000313" key="2">
    <source>
        <dbReference type="EMBL" id="XCC61190.1"/>
    </source>
</evidence>
<protein>
    <submittedName>
        <fullName evidence="2">Folate family ECF transporter S component</fullName>
    </submittedName>
</protein>
<organism evidence="2">
    <name type="scientific">Christensenella massiliensis</name>
    <dbReference type="NCBI Taxonomy" id="1805714"/>
    <lineage>
        <taxon>Bacteria</taxon>
        <taxon>Bacillati</taxon>
        <taxon>Bacillota</taxon>
        <taxon>Clostridia</taxon>
        <taxon>Christensenellales</taxon>
        <taxon>Christensenellaceae</taxon>
        <taxon>Christensenella</taxon>
    </lineage>
</organism>
<keyword evidence="1" id="KW-1133">Transmembrane helix</keyword>
<dbReference type="EMBL" id="CP117826">
    <property type="protein sequence ID" value="XCC61190.1"/>
    <property type="molecule type" value="Genomic_DNA"/>
</dbReference>
<proteinExistence type="predicted"/>
<dbReference type="RefSeq" id="WP_353422734.1">
    <property type="nucleotide sequence ID" value="NZ_CP117826.1"/>
</dbReference>
<sequence>MSKISPKTLRIVYCATFIAIAVVVGSFLSFYVTESIKFNLAPVIIMLTGAVLGPIYGAAAGGVTDVLSFLIGTAAKPGPYFPGFSVTMVLYGLIAGLLFYRKDRQSEVPSIAKISLGTVLIQTICSLLINSFWTYFLYGPSYAVVLAARIPSTYIMCVVYVVLMCILLKNKQRMFRSLYAPAGK</sequence>
<gene>
    <name evidence="2" type="ORF">PUP29_06505</name>
</gene>
<feature type="transmembrane region" description="Helical" evidence="1">
    <location>
        <begin position="142"/>
        <end position="168"/>
    </location>
</feature>
<dbReference type="InterPro" id="IPR024529">
    <property type="entry name" value="ECF_trnsprt_substrate-spec"/>
</dbReference>
<keyword evidence="1" id="KW-0472">Membrane</keyword>
<dbReference type="Gene3D" id="1.10.1760.20">
    <property type="match status" value="1"/>
</dbReference>